<sequence length="239" mass="27366">MFTIIISVSASALLAIGIYALTYNIWWSLTVAVLGIIAVNFFMGRHFLNKLKELFGNVEKDLRAGRYEKAIERLKEGYKYSNWQFFVKEQINAQIGIILYSTKRLDESVEYLEKGFDKNWLSMSMLAASRYKAKETEKALKTLEAAVKGSPKEGFVYSFYAWMLSGSGNDTKAIEVLNKGVKKCPADEKLEANMEALKNGKKIKMERYGNVWLQLQLTKVPDGAKPYQQFIANQRIKRR</sequence>
<name>A0A3R5XVY4_9BACT</name>
<organism evidence="2 3">
    <name type="scientific">Geovibrio thiophilus</name>
    <dbReference type="NCBI Taxonomy" id="139438"/>
    <lineage>
        <taxon>Bacteria</taxon>
        <taxon>Pseudomonadati</taxon>
        <taxon>Deferribacterota</taxon>
        <taxon>Deferribacteres</taxon>
        <taxon>Deferribacterales</taxon>
        <taxon>Geovibrionaceae</taxon>
        <taxon>Geovibrio</taxon>
    </lineage>
</organism>
<dbReference type="EMBL" id="CP035108">
    <property type="protein sequence ID" value="QAR31941.1"/>
    <property type="molecule type" value="Genomic_DNA"/>
</dbReference>
<dbReference type="Gene3D" id="1.25.40.10">
    <property type="entry name" value="Tetratricopeptide repeat domain"/>
    <property type="match status" value="1"/>
</dbReference>
<dbReference type="KEGG" id="gtl:EP073_00550"/>
<evidence type="ECO:0000313" key="2">
    <source>
        <dbReference type="EMBL" id="QAR31941.1"/>
    </source>
</evidence>
<dbReference type="RefSeq" id="WP_128465228.1">
    <property type="nucleotide sequence ID" value="NZ_CP035108.1"/>
</dbReference>
<evidence type="ECO:0000256" key="1">
    <source>
        <dbReference type="SAM" id="Phobius"/>
    </source>
</evidence>
<dbReference type="SUPFAM" id="SSF48452">
    <property type="entry name" value="TPR-like"/>
    <property type="match status" value="1"/>
</dbReference>
<dbReference type="InterPro" id="IPR011990">
    <property type="entry name" value="TPR-like_helical_dom_sf"/>
</dbReference>
<keyword evidence="3" id="KW-1185">Reference proteome</keyword>
<proteinExistence type="predicted"/>
<keyword evidence="1" id="KW-0812">Transmembrane</keyword>
<dbReference type="Proteomes" id="UP000287502">
    <property type="component" value="Chromosome"/>
</dbReference>
<dbReference type="OrthoDB" id="9787150at2"/>
<reference evidence="2 3" key="1">
    <citation type="submission" date="2019-01" db="EMBL/GenBank/DDBJ databases">
        <title>Geovibrio thiophilus DSM 11263, complete genome.</title>
        <authorList>
            <person name="Spring S."/>
            <person name="Bunk B."/>
            <person name="Sproer C."/>
        </authorList>
    </citation>
    <scope>NUCLEOTIDE SEQUENCE [LARGE SCALE GENOMIC DNA]</scope>
    <source>
        <strain evidence="2 3">DSM 11263</strain>
    </source>
</reference>
<dbReference type="AlphaFoldDB" id="A0A3R5XVY4"/>
<gene>
    <name evidence="2" type="ORF">EP073_00550</name>
</gene>
<feature type="transmembrane region" description="Helical" evidence="1">
    <location>
        <begin position="25"/>
        <end position="43"/>
    </location>
</feature>
<keyword evidence="1" id="KW-1133">Transmembrane helix</keyword>
<protein>
    <submittedName>
        <fullName evidence="2">Uncharacterized protein</fullName>
    </submittedName>
</protein>
<keyword evidence="1" id="KW-0472">Membrane</keyword>
<evidence type="ECO:0000313" key="3">
    <source>
        <dbReference type="Proteomes" id="UP000287502"/>
    </source>
</evidence>
<accession>A0A3R5XVY4</accession>